<reference evidence="4" key="1">
    <citation type="journal article" date="2015" name="J. Biotechnol.">
        <title>The structure of the Cyberlindnera jadinii genome and its relation to Candida utilis analyzed by the occurrence of single nucleotide polymorphisms.</title>
        <authorList>
            <person name="Rupp O."/>
            <person name="Brinkrolf K."/>
            <person name="Buerth C."/>
            <person name="Kunigo M."/>
            <person name="Schneider J."/>
            <person name="Jaenicke S."/>
            <person name="Goesmann A."/>
            <person name="Puehler A."/>
            <person name="Jaeger K.-E."/>
            <person name="Ernst J.F."/>
        </authorList>
    </citation>
    <scope>NUCLEOTIDE SEQUENCE [LARGE SCALE GENOMIC DNA]</scope>
    <source>
        <strain evidence="4">ATCC 18201 / CBS 1600 / BCRC 20928 / JCM 3617 / NBRC 0987 / NRRL Y-1542</strain>
    </source>
</reference>
<accession>A0A0H5BYB6</accession>
<dbReference type="AlphaFoldDB" id="A0A0H5BYB6"/>
<dbReference type="PANTHER" id="PTHR32440:SF0">
    <property type="entry name" value="PHOSPHATASE DCR2-RELATED"/>
    <property type="match status" value="1"/>
</dbReference>
<feature type="domain" description="Calcineurin-like phosphoesterase" evidence="2">
    <location>
        <begin position="142"/>
        <end position="377"/>
    </location>
</feature>
<feature type="chain" id="PRO_5005217133" description="Calcineurin-like phosphoesterase domain-containing protein" evidence="1">
    <location>
        <begin position="28"/>
        <end position="449"/>
    </location>
</feature>
<dbReference type="Proteomes" id="UP000038830">
    <property type="component" value="Unassembled WGS sequence"/>
</dbReference>
<evidence type="ECO:0000313" key="4">
    <source>
        <dbReference type="Proteomes" id="UP000038830"/>
    </source>
</evidence>
<organism evidence="3 4">
    <name type="scientific">Cyberlindnera jadinii (strain ATCC 18201 / CBS 1600 / BCRC 20928 / JCM 3617 / NBRC 0987 / NRRL Y-1542)</name>
    <name type="common">Torula yeast</name>
    <name type="synonym">Candida utilis</name>
    <dbReference type="NCBI Taxonomy" id="983966"/>
    <lineage>
        <taxon>Eukaryota</taxon>
        <taxon>Fungi</taxon>
        <taxon>Dikarya</taxon>
        <taxon>Ascomycota</taxon>
        <taxon>Saccharomycotina</taxon>
        <taxon>Saccharomycetes</taxon>
        <taxon>Phaffomycetales</taxon>
        <taxon>Phaffomycetaceae</taxon>
        <taxon>Cyberlindnera</taxon>
    </lineage>
</organism>
<dbReference type="PANTHER" id="PTHR32440">
    <property type="entry name" value="PHOSPHATASE DCR2-RELATED-RELATED"/>
    <property type="match status" value="1"/>
</dbReference>
<dbReference type="GO" id="GO:0004721">
    <property type="term" value="F:phosphoprotein phosphatase activity"/>
    <property type="evidence" value="ECO:0007669"/>
    <property type="project" value="TreeGrafter"/>
</dbReference>
<dbReference type="Gene3D" id="3.60.21.10">
    <property type="match status" value="1"/>
</dbReference>
<dbReference type="SUPFAM" id="SSF56300">
    <property type="entry name" value="Metallo-dependent phosphatases"/>
    <property type="match status" value="1"/>
</dbReference>
<evidence type="ECO:0000313" key="3">
    <source>
        <dbReference type="EMBL" id="CEP20341.1"/>
    </source>
</evidence>
<evidence type="ECO:0000256" key="1">
    <source>
        <dbReference type="SAM" id="SignalP"/>
    </source>
</evidence>
<sequence>MLVTRALRRALLYLVAALALLWCLSRARQTASHDAVRRCSVLCDGTRLDYTGNRPSSWVRGDYLTLKTVGQVKIVDGEIVYTPGAVPVDVVFNSAVDPRDEWTVLPTPLRTSGTVPVFLTVKSGERVHRDTRPDIRMEDGKLKILQLADLHLSSFDGVCRDQYPQISDECKADERTMVFVNKLLDIEKPDLVIFTGDQVFGEDSFHVQSTVLKLVAPLIDRNIPYAAMFGNHDDEGSMTREELCAFFETLPMSLVERGPSDIDGVGNYVLSIPRDDPKLTIYIMDSHKYSPKPRQLPGYDWIKENQLEWIKQRHQELGNTDLSMAFFHIPLPEYTNLAQGYVGNFKEGITAPKYNSGARDVLQSLGVSVVSVGHDHCNDYCLKDVKEDQGIWLCYGGGGGEGGYGGYGGTTRRARVYEIDGKTITTWKRLETTLELFDKQVLVREGTPV</sequence>
<dbReference type="InterPro" id="IPR004843">
    <property type="entry name" value="Calcineurin-like_PHP"/>
</dbReference>
<dbReference type="InterPro" id="IPR029052">
    <property type="entry name" value="Metallo-depent_PP-like"/>
</dbReference>
<evidence type="ECO:0000259" key="2">
    <source>
        <dbReference type="Pfam" id="PF00149"/>
    </source>
</evidence>
<feature type="signal peptide" evidence="1">
    <location>
        <begin position="1"/>
        <end position="27"/>
    </location>
</feature>
<gene>
    <name evidence="3" type="ORF">BN1211_0173</name>
</gene>
<dbReference type="Pfam" id="PF00149">
    <property type="entry name" value="Metallophos"/>
    <property type="match status" value="1"/>
</dbReference>
<protein>
    <recommendedName>
        <fullName evidence="2">Calcineurin-like phosphoesterase domain-containing protein</fullName>
    </recommendedName>
</protein>
<name>A0A0H5BYB6_CYBJN</name>
<dbReference type="GO" id="GO:0005737">
    <property type="term" value="C:cytoplasm"/>
    <property type="evidence" value="ECO:0007669"/>
    <property type="project" value="TreeGrafter"/>
</dbReference>
<dbReference type="EMBL" id="CDQK01000001">
    <property type="protein sequence ID" value="CEP20341.1"/>
    <property type="molecule type" value="Genomic_DNA"/>
</dbReference>
<keyword evidence="1" id="KW-0732">Signal</keyword>
<dbReference type="CDD" id="cd07383">
    <property type="entry name" value="MPP_Dcr2"/>
    <property type="match status" value="1"/>
</dbReference>
<proteinExistence type="predicted"/>